<dbReference type="GO" id="GO:0010420">
    <property type="term" value="F:polyprenyldihydroxybenzoate methyltransferase activity"/>
    <property type="evidence" value="ECO:0007669"/>
    <property type="project" value="InterPro"/>
</dbReference>
<dbReference type="AlphaFoldDB" id="A0A7R9A113"/>
<evidence type="ECO:0000313" key="5">
    <source>
        <dbReference type="EMBL" id="CAD7239305.1"/>
    </source>
</evidence>
<protein>
    <submittedName>
        <fullName evidence="5">Uncharacterized protein</fullName>
    </submittedName>
</protein>
<proteinExistence type="predicted"/>
<dbReference type="PANTHER" id="PTHR43464">
    <property type="entry name" value="METHYLTRANSFERASE"/>
    <property type="match status" value="1"/>
</dbReference>
<evidence type="ECO:0000256" key="3">
    <source>
        <dbReference type="ARBA" id="ARBA00022688"/>
    </source>
</evidence>
<accession>A0A7R9A113</accession>
<dbReference type="NCBIfam" id="TIGR01983">
    <property type="entry name" value="UbiG"/>
    <property type="match status" value="1"/>
</dbReference>
<dbReference type="Gene3D" id="3.40.50.150">
    <property type="entry name" value="Vaccinia Virus protein VP39"/>
    <property type="match status" value="1"/>
</dbReference>
<dbReference type="InterPro" id="IPR029063">
    <property type="entry name" value="SAM-dependent_MTases_sf"/>
</dbReference>
<dbReference type="EMBL" id="OB721592">
    <property type="protein sequence ID" value="CAD7239305.1"/>
    <property type="molecule type" value="Genomic_DNA"/>
</dbReference>
<dbReference type="InterPro" id="IPR010233">
    <property type="entry name" value="UbiG_MeTrfase"/>
</dbReference>
<organism evidence="5">
    <name type="scientific">Cyprideis torosa</name>
    <dbReference type="NCBI Taxonomy" id="163714"/>
    <lineage>
        <taxon>Eukaryota</taxon>
        <taxon>Metazoa</taxon>
        <taxon>Ecdysozoa</taxon>
        <taxon>Arthropoda</taxon>
        <taxon>Crustacea</taxon>
        <taxon>Oligostraca</taxon>
        <taxon>Ostracoda</taxon>
        <taxon>Podocopa</taxon>
        <taxon>Podocopida</taxon>
        <taxon>Cytherocopina</taxon>
        <taxon>Cytheroidea</taxon>
        <taxon>Cytherideidae</taxon>
        <taxon>Cyprideis</taxon>
    </lineage>
</organism>
<keyword evidence="2" id="KW-0808">Transferase</keyword>
<dbReference type="SUPFAM" id="SSF53335">
    <property type="entry name" value="S-adenosyl-L-methionine-dependent methyltransferases"/>
    <property type="match status" value="1"/>
</dbReference>
<sequence>MAHRGATVTGIDLGEAPLSVATLHALETGIEMDYRRIPVEELAQDMPGQFDVVTCMEMLEHVPDPESIIQACATLVKPEGHVFFSTLNRNPKAFMLAIVGAEYVMNMLPRGTHEYGKFIRPSELEQAARKNELDLRNISGLSYNPLFQSYRISKDIDVNYLMHFVKEK</sequence>
<dbReference type="Pfam" id="PF13489">
    <property type="entry name" value="Methyltransf_23"/>
    <property type="match status" value="1"/>
</dbReference>
<keyword evidence="3" id="KW-0831">Ubiquinone biosynthesis</keyword>
<evidence type="ECO:0000256" key="4">
    <source>
        <dbReference type="ARBA" id="ARBA00022691"/>
    </source>
</evidence>
<dbReference type="PANTHER" id="PTHR43464:SF19">
    <property type="entry name" value="UBIQUINONE BIOSYNTHESIS O-METHYLTRANSFERASE, MITOCHONDRIAL"/>
    <property type="match status" value="1"/>
</dbReference>
<reference evidence="5" key="1">
    <citation type="submission" date="2020-11" db="EMBL/GenBank/DDBJ databases">
        <authorList>
            <person name="Tran Van P."/>
        </authorList>
    </citation>
    <scope>NUCLEOTIDE SEQUENCE</scope>
</reference>
<evidence type="ECO:0000256" key="2">
    <source>
        <dbReference type="ARBA" id="ARBA00022679"/>
    </source>
</evidence>
<dbReference type="GO" id="GO:0032259">
    <property type="term" value="P:methylation"/>
    <property type="evidence" value="ECO:0007669"/>
    <property type="project" value="UniProtKB-KW"/>
</dbReference>
<keyword evidence="4" id="KW-0949">S-adenosyl-L-methionine</keyword>
<evidence type="ECO:0000256" key="1">
    <source>
        <dbReference type="ARBA" id="ARBA00022603"/>
    </source>
</evidence>
<dbReference type="GO" id="GO:0061542">
    <property type="term" value="F:3-demethylubiquinol 3-O-methyltransferase activity"/>
    <property type="evidence" value="ECO:0007669"/>
    <property type="project" value="InterPro"/>
</dbReference>
<name>A0A7R9A113_9CRUS</name>
<keyword evidence="1" id="KW-0489">Methyltransferase</keyword>
<dbReference type="OrthoDB" id="6815431at2759"/>
<gene>
    <name evidence="5" type="ORF">CTOB1V02_LOCUS17120</name>
</gene>